<feature type="transmembrane region" description="Helical" evidence="1">
    <location>
        <begin position="144"/>
        <end position="165"/>
    </location>
</feature>
<comment type="caution">
    <text evidence="3">The sequence shown here is derived from an EMBL/GenBank/DDBJ whole genome shotgun (WGS) entry which is preliminary data.</text>
</comment>
<evidence type="ECO:0000256" key="1">
    <source>
        <dbReference type="SAM" id="Phobius"/>
    </source>
</evidence>
<organism evidence="3 4">
    <name type="scientific">Actinomadura craniellae</name>
    <dbReference type="NCBI Taxonomy" id="2231787"/>
    <lineage>
        <taxon>Bacteria</taxon>
        <taxon>Bacillati</taxon>
        <taxon>Actinomycetota</taxon>
        <taxon>Actinomycetes</taxon>
        <taxon>Streptosporangiales</taxon>
        <taxon>Thermomonosporaceae</taxon>
        <taxon>Actinomadura</taxon>
    </lineage>
</organism>
<proteinExistence type="predicted"/>
<gene>
    <name evidence="3" type="ORF">DPM19_09940</name>
</gene>
<keyword evidence="4" id="KW-1185">Reference proteome</keyword>
<feature type="chain" id="PRO_5038588627" description="DUF3592 domain-containing protein" evidence="2">
    <location>
        <begin position="18"/>
        <end position="175"/>
    </location>
</feature>
<reference evidence="3 4" key="1">
    <citation type="submission" date="2018-06" db="EMBL/GenBank/DDBJ databases">
        <title>Actinomadura craniellae sp. nov. isolated from marine sponge Craniella sp.</title>
        <authorList>
            <person name="Li L."/>
            <person name="Xu Q.H."/>
            <person name="Lin H.W."/>
            <person name="Lu Y.H."/>
        </authorList>
    </citation>
    <scope>NUCLEOTIDE SEQUENCE [LARGE SCALE GENOMIC DNA]</scope>
    <source>
        <strain evidence="3 4">LHW63021</strain>
    </source>
</reference>
<keyword evidence="1" id="KW-0472">Membrane</keyword>
<keyword evidence="1" id="KW-1133">Transmembrane helix</keyword>
<feature type="signal peptide" evidence="2">
    <location>
        <begin position="1"/>
        <end position="17"/>
    </location>
</feature>
<dbReference type="AlphaFoldDB" id="A0A365H7F6"/>
<dbReference type="Proteomes" id="UP000251891">
    <property type="component" value="Unassembled WGS sequence"/>
</dbReference>
<keyword evidence="2" id="KW-0732">Signal</keyword>
<dbReference type="EMBL" id="QLYX01000004">
    <property type="protein sequence ID" value="RAY15054.1"/>
    <property type="molecule type" value="Genomic_DNA"/>
</dbReference>
<accession>A0A365H7F6</accession>
<protein>
    <recommendedName>
        <fullName evidence="5">DUF3592 domain-containing protein</fullName>
    </recommendedName>
</protein>
<evidence type="ECO:0000313" key="4">
    <source>
        <dbReference type="Proteomes" id="UP000251891"/>
    </source>
</evidence>
<sequence length="175" mass="18941">MLFLVVCLGLGVGAAAAGSRITAMSIDLEREFGQGEIVTAISYEKGPVLGGRPAAIYQRGPADRAPTPATCQYLTHTGSWQPIHLRAKRVHRIAEGDSAWYFIYTVSPEAAVRVEHQVRCTAPAGTRFAIGRPPFLPRLLNQGVLAGFVTLGLLGALTISVTRVIRRRHVPTRSR</sequence>
<evidence type="ECO:0000313" key="3">
    <source>
        <dbReference type="EMBL" id="RAY15054.1"/>
    </source>
</evidence>
<evidence type="ECO:0000256" key="2">
    <source>
        <dbReference type="SAM" id="SignalP"/>
    </source>
</evidence>
<keyword evidence="1" id="KW-0812">Transmembrane</keyword>
<name>A0A365H7F6_9ACTN</name>
<evidence type="ECO:0008006" key="5">
    <source>
        <dbReference type="Google" id="ProtNLM"/>
    </source>
</evidence>